<gene>
    <name evidence="1" type="ORF">I312_06332</name>
</gene>
<accession>A0A0D0VI04</accession>
<dbReference type="AlphaFoldDB" id="A0A0D0VI04"/>
<evidence type="ECO:0000313" key="1">
    <source>
        <dbReference type="EMBL" id="KIR44480.1"/>
    </source>
</evidence>
<name>A0A0D0VI04_CRYGA</name>
<dbReference type="HOGENOM" id="CLU_3143022_0_0_1"/>
<sequence>MMPQRRVTSMASLLRHSMKMPPFLPRWATRLPSPDDGVCLNLSLLLSVP</sequence>
<proteinExistence type="predicted"/>
<reference evidence="1" key="1">
    <citation type="submission" date="2015-01" db="EMBL/GenBank/DDBJ databases">
        <title>The Genome Sequence of Cryptococcus gattii CA1280.</title>
        <authorList>
            <consortium name="The Broad Institute Genomics Platform"/>
            <person name="Cuomo C."/>
            <person name="Litvintseva A."/>
            <person name="Chen Y."/>
            <person name="Heitman J."/>
            <person name="Sun S."/>
            <person name="Springer D."/>
            <person name="Dromer F."/>
            <person name="Young S."/>
            <person name="Zeng Q."/>
            <person name="Gargeya S."/>
            <person name="Abouelleil A."/>
            <person name="Alvarado L."/>
            <person name="Chapman S.B."/>
            <person name="Gainer-Dewar J."/>
            <person name="Goldberg J."/>
            <person name="Griggs A."/>
            <person name="Gujja S."/>
            <person name="Hansen M."/>
            <person name="Howarth C."/>
            <person name="Imamovic A."/>
            <person name="Larimer J."/>
            <person name="Murphy C."/>
            <person name="Naylor J."/>
            <person name="Pearson M."/>
            <person name="Priest M."/>
            <person name="Roberts A."/>
            <person name="Saif S."/>
            <person name="Shea T."/>
            <person name="Sykes S."/>
            <person name="Wortman J."/>
            <person name="Nusbaum C."/>
            <person name="Birren B."/>
        </authorList>
    </citation>
    <scope>NUCLEOTIDE SEQUENCE [LARGE SCALE GENOMIC DNA]</scope>
    <source>
        <strain evidence="1">CA1280</strain>
    </source>
</reference>
<organism evidence="1">
    <name type="scientific">Cryptococcus bacillisporus CA1280</name>
    <dbReference type="NCBI Taxonomy" id="1296109"/>
    <lineage>
        <taxon>Eukaryota</taxon>
        <taxon>Fungi</taxon>
        <taxon>Dikarya</taxon>
        <taxon>Basidiomycota</taxon>
        <taxon>Agaricomycotina</taxon>
        <taxon>Tremellomycetes</taxon>
        <taxon>Tremellales</taxon>
        <taxon>Cryptococcaceae</taxon>
        <taxon>Cryptococcus</taxon>
        <taxon>Cryptococcus gattii species complex</taxon>
    </lineage>
</organism>
<dbReference type="EMBL" id="KN847999">
    <property type="protein sequence ID" value="KIR44480.1"/>
    <property type="molecule type" value="Genomic_DNA"/>
</dbReference>
<protein>
    <submittedName>
        <fullName evidence="1">Unplaced genomic scaffold supercont1.27, whole genome shotgun sequence</fullName>
    </submittedName>
</protein>